<dbReference type="AlphaFoldDB" id="A0A6J4H4E7"/>
<feature type="compositionally biased region" description="Basic residues" evidence="1">
    <location>
        <begin position="75"/>
        <end position="84"/>
    </location>
</feature>
<organism evidence="2">
    <name type="scientific">uncultured Chloroflexota bacterium</name>
    <dbReference type="NCBI Taxonomy" id="166587"/>
    <lineage>
        <taxon>Bacteria</taxon>
        <taxon>Bacillati</taxon>
        <taxon>Chloroflexota</taxon>
        <taxon>environmental samples</taxon>
    </lineage>
</organism>
<feature type="compositionally biased region" description="Basic residues" evidence="1">
    <location>
        <begin position="55"/>
        <end position="64"/>
    </location>
</feature>
<evidence type="ECO:0000313" key="2">
    <source>
        <dbReference type="EMBL" id="CAA9212508.1"/>
    </source>
</evidence>
<feature type="non-terminal residue" evidence="2">
    <location>
        <position position="113"/>
    </location>
</feature>
<gene>
    <name evidence="2" type="ORF">AVDCRST_MAG77-38</name>
</gene>
<accession>A0A6J4H4E7</accession>
<protein>
    <submittedName>
        <fullName evidence="2">Uncharacterized protein</fullName>
    </submittedName>
</protein>
<feature type="non-terminal residue" evidence="2">
    <location>
        <position position="1"/>
    </location>
</feature>
<reference evidence="2" key="1">
    <citation type="submission" date="2020-02" db="EMBL/GenBank/DDBJ databases">
        <authorList>
            <person name="Meier V. D."/>
        </authorList>
    </citation>
    <scope>NUCLEOTIDE SEQUENCE</scope>
    <source>
        <strain evidence="2">AVDCRST_MAG77</strain>
    </source>
</reference>
<proteinExistence type="predicted"/>
<name>A0A6J4H4E7_9CHLR</name>
<feature type="region of interest" description="Disordered" evidence="1">
    <location>
        <begin position="14"/>
        <end position="94"/>
    </location>
</feature>
<dbReference type="EMBL" id="CADCTC010000004">
    <property type="protein sequence ID" value="CAA9212508.1"/>
    <property type="molecule type" value="Genomic_DNA"/>
</dbReference>
<sequence length="113" mass="12644">ARRTGLSLQLLHRTRTLGWRDGPVAPGEPHDRAAAPYHRTAPRRSGAGAPAEPWRRKRSNRRAARGAPAAGERHHYPRGARPRSRGLYVERGSAVQAHRQCARGGRYGWTWDV</sequence>
<evidence type="ECO:0000256" key="1">
    <source>
        <dbReference type="SAM" id="MobiDB-lite"/>
    </source>
</evidence>